<feature type="transmembrane region" description="Helical" evidence="9">
    <location>
        <begin position="59"/>
        <end position="79"/>
    </location>
</feature>
<dbReference type="STRING" id="93759.A0A1R3H7W4"/>
<evidence type="ECO:0000313" key="12">
    <source>
        <dbReference type="Proteomes" id="UP000187203"/>
    </source>
</evidence>
<dbReference type="EMBL" id="AWUE01020752">
    <property type="protein sequence ID" value="OMO66417.1"/>
    <property type="molecule type" value="Genomic_DNA"/>
</dbReference>
<dbReference type="InterPro" id="IPR044851">
    <property type="entry name" value="Wax_synthase"/>
</dbReference>
<evidence type="ECO:0000256" key="7">
    <source>
        <dbReference type="ARBA" id="ARBA00023136"/>
    </source>
</evidence>
<evidence type="ECO:0000313" key="11">
    <source>
        <dbReference type="EMBL" id="OMO66417.1"/>
    </source>
</evidence>
<dbReference type="PANTHER" id="PTHR31595:SF11">
    <property type="entry name" value="LONG-CHAIN-ALCOHOL O-FATTY-ACYLTRANSFERASE 1-RELATED"/>
    <property type="match status" value="1"/>
</dbReference>
<feature type="transmembrane region" description="Helical" evidence="9">
    <location>
        <begin position="6"/>
        <end position="26"/>
    </location>
</feature>
<keyword evidence="7 9" id="KW-0472">Membrane</keyword>
<feature type="transmembrane region" description="Helical" evidence="9">
    <location>
        <begin position="184"/>
        <end position="205"/>
    </location>
</feature>
<evidence type="ECO:0000256" key="3">
    <source>
        <dbReference type="ARBA" id="ARBA00022679"/>
    </source>
</evidence>
<evidence type="ECO:0000256" key="8">
    <source>
        <dbReference type="ARBA" id="ARBA00023315"/>
    </source>
</evidence>
<keyword evidence="4 9" id="KW-0812">Transmembrane</keyword>
<name>A0A1R3H7W4_9ROSI</name>
<comment type="caution">
    <text evidence="11">The sequence shown here is derived from an EMBL/GenBank/DDBJ whole genome shotgun (WGS) entry which is preliminary data.</text>
</comment>
<evidence type="ECO:0000256" key="1">
    <source>
        <dbReference type="ARBA" id="ARBA00004141"/>
    </source>
</evidence>
<evidence type="ECO:0000256" key="5">
    <source>
        <dbReference type="ARBA" id="ARBA00022989"/>
    </source>
</evidence>
<evidence type="ECO:0000259" key="10">
    <source>
        <dbReference type="Pfam" id="PF13813"/>
    </source>
</evidence>
<protein>
    <recommendedName>
        <fullName evidence="10">Wax synthase domain-containing protein</fullName>
    </recommendedName>
</protein>
<comment type="subcellular location">
    <subcellularLocation>
        <location evidence="1">Membrane</location>
        <topology evidence="1">Multi-pass membrane protein</topology>
    </subcellularLocation>
</comment>
<dbReference type="InterPro" id="IPR032805">
    <property type="entry name" value="Wax_synthase_dom"/>
</dbReference>
<evidence type="ECO:0000256" key="9">
    <source>
        <dbReference type="SAM" id="Phobius"/>
    </source>
</evidence>
<dbReference type="GO" id="GO:0006629">
    <property type="term" value="P:lipid metabolic process"/>
    <property type="evidence" value="ECO:0007669"/>
    <property type="project" value="UniProtKB-KW"/>
</dbReference>
<evidence type="ECO:0000256" key="4">
    <source>
        <dbReference type="ARBA" id="ARBA00022692"/>
    </source>
</evidence>
<keyword evidence="5 9" id="KW-1133">Transmembrane helix</keyword>
<keyword evidence="6" id="KW-0443">Lipid metabolism</keyword>
<proteinExistence type="inferred from homology"/>
<keyword evidence="8" id="KW-0012">Acyltransferase</keyword>
<organism evidence="11 12">
    <name type="scientific">Corchorus olitorius</name>
    <dbReference type="NCBI Taxonomy" id="93759"/>
    <lineage>
        <taxon>Eukaryota</taxon>
        <taxon>Viridiplantae</taxon>
        <taxon>Streptophyta</taxon>
        <taxon>Embryophyta</taxon>
        <taxon>Tracheophyta</taxon>
        <taxon>Spermatophyta</taxon>
        <taxon>Magnoliopsida</taxon>
        <taxon>eudicotyledons</taxon>
        <taxon>Gunneridae</taxon>
        <taxon>Pentapetalae</taxon>
        <taxon>rosids</taxon>
        <taxon>malvids</taxon>
        <taxon>Malvales</taxon>
        <taxon>Malvaceae</taxon>
        <taxon>Grewioideae</taxon>
        <taxon>Apeibeae</taxon>
        <taxon>Corchorus</taxon>
    </lineage>
</organism>
<dbReference type="Pfam" id="PF13813">
    <property type="entry name" value="MBOAT_2"/>
    <property type="match status" value="1"/>
</dbReference>
<keyword evidence="3" id="KW-0808">Transferase</keyword>
<feature type="transmembrane region" description="Helical" evidence="9">
    <location>
        <begin position="249"/>
        <end position="269"/>
    </location>
</feature>
<dbReference type="PANTHER" id="PTHR31595">
    <property type="entry name" value="LONG-CHAIN-ALCOHOL O-FATTY-ACYLTRANSFERASE 3-RELATED"/>
    <property type="match status" value="1"/>
</dbReference>
<dbReference type="GO" id="GO:0016020">
    <property type="term" value="C:membrane"/>
    <property type="evidence" value="ECO:0007669"/>
    <property type="project" value="UniProtKB-SubCell"/>
</dbReference>
<keyword evidence="12" id="KW-1185">Reference proteome</keyword>
<dbReference type="AlphaFoldDB" id="A0A1R3H7W4"/>
<feature type="transmembrane region" description="Helical" evidence="9">
    <location>
        <begin position="33"/>
        <end position="53"/>
    </location>
</feature>
<sequence>MEETSLKLVNPLSLLLASLGYSYFFVAKIPNGILKLIFLLPVFYIFSIVPWYFPSALLRGVLSFFITWIASSKLLLFCFNQGPLLHCQTFLDFLVVSILPMKIKHKPNSNSSTKLSQSLIFRSALDDRYELVQLFNKPYLATSLKDFWGRRWNRYSSNILRETVYNPTRNMLNGISVGVGTARILALICSLVVSGVLHEMLFYYITCGKKPTWEVTCYFVLQGLAMALEAAVKKVALVKGWSLHPLGSIIYTCGFVVFTFYWLLVLPVWRDGKNSCDKLRV</sequence>
<comment type="similarity">
    <text evidence="2">Belongs to the wax synthase family.</text>
</comment>
<accession>A0A1R3H7W4</accession>
<evidence type="ECO:0000256" key="2">
    <source>
        <dbReference type="ARBA" id="ARBA00007282"/>
    </source>
</evidence>
<evidence type="ECO:0000256" key="6">
    <source>
        <dbReference type="ARBA" id="ARBA00023098"/>
    </source>
</evidence>
<gene>
    <name evidence="11" type="ORF">COLO4_30577</name>
</gene>
<reference evidence="12" key="1">
    <citation type="submission" date="2013-09" db="EMBL/GenBank/DDBJ databases">
        <title>Corchorus olitorius genome sequencing.</title>
        <authorList>
            <person name="Alam M."/>
            <person name="Haque M.S."/>
            <person name="Islam M.S."/>
            <person name="Emdad E.M."/>
            <person name="Islam M.M."/>
            <person name="Ahmed B."/>
            <person name="Halim A."/>
            <person name="Hossen Q.M.M."/>
            <person name="Hossain M.Z."/>
            <person name="Ahmed R."/>
            <person name="Khan M.M."/>
            <person name="Islam R."/>
            <person name="Rashid M.M."/>
            <person name="Khan S.A."/>
            <person name="Rahman M.S."/>
            <person name="Alam M."/>
            <person name="Yahiya A.S."/>
            <person name="Khan M.S."/>
            <person name="Azam M.S."/>
            <person name="Haque T."/>
            <person name="Lashkar M.Z.H."/>
            <person name="Akhand A.I."/>
            <person name="Morshed G."/>
            <person name="Roy S."/>
            <person name="Uddin K.S."/>
            <person name="Rabeya T."/>
            <person name="Hossain A.S."/>
            <person name="Chowdhury A."/>
            <person name="Snigdha A.R."/>
            <person name="Mortoza M.S."/>
            <person name="Matin S.A."/>
            <person name="Hoque S.M.E."/>
            <person name="Islam M.K."/>
            <person name="Roy D.K."/>
            <person name="Haider R."/>
            <person name="Moosa M.M."/>
            <person name="Elias S.M."/>
            <person name="Hasan A.M."/>
            <person name="Jahan S."/>
            <person name="Shafiuddin M."/>
            <person name="Mahmood N."/>
            <person name="Shommy N.S."/>
        </authorList>
    </citation>
    <scope>NUCLEOTIDE SEQUENCE [LARGE SCALE GENOMIC DNA]</scope>
    <source>
        <strain evidence="12">cv. O-4</strain>
    </source>
</reference>
<dbReference type="OrthoDB" id="1077582at2759"/>
<dbReference type="GO" id="GO:0008374">
    <property type="term" value="F:O-acyltransferase activity"/>
    <property type="evidence" value="ECO:0007669"/>
    <property type="project" value="InterPro"/>
</dbReference>
<dbReference type="Proteomes" id="UP000187203">
    <property type="component" value="Unassembled WGS sequence"/>
</dbReference>
<feature type="domain" description="Wax synthase" evidence="10">
    <location>
        <begin position="133"/>
        <end position="220"/>
    </location>
</feature>